<evidence type="ECO:0008006" key="3">
    <source>
        <dbReference type="Google" id="ProtNLM"/>
    </source>
</evidence>
<comment type="caution">
    <text evidence="1">The sequence shown here is derived from an EMBL/GenBank/DDBJ whole genome shotgun (WGS) entry which is preliminary data.</text>
</comment>
<name>A0AAW0GPI3_9APHY</name>
<dbReference type="Proteomes" id="UP001385951">
    <property type="component" value="Unassembled WGS sequence"/>
</dbReference>
<dbReference type="PANTHER" id="PTHR31902:SF14">
    <property type="entry name" value="ACTIN PATCHES DISTAL PROTEIN 1"/>
    <property type="match status" value="1"/>
</dbReference>
<dbReference type="Pfam" id="PF06999">
    <property type="entry name" value="Suc_Fer-like"/>
    <property type="match status" value="1"/>
</dbReference>
<protein>
    <recommendedName>
        <fullName evidence="3">Sucrase</fullName>
    </recommendedName>
</protein>
<dbReference type="AlphaFoldDB" id="A0AAW0GPI3"/>
<dbReference type="Gene3D" id="3.40.30.10">
    <property type="entry name" value="Glutaredoxin"/>
    <property type="match status" value="1"/>
</dbReference>
<evidence type="ECO:0000313" key="1">
    <source>
        <dbReference type="EMBL" id="KAK7691494.1"/>
    </source>
</evidence>
<dbReference type="InterPro" id="IPR009737">
    <property type="entry name" value="Aim32/Apd1-like"/>
</dbReference>
<accession>A0AAW0GPI3</accession>
<organism evidence="1 2">
    <name type="scientific">Cerrena zonata</name>
    <dbReference type="NCBI Taxonomy" id="2478898"/>
    <lineage>
        <taxon>Eukaryota</taxon>
        <taxon>Fungi</taxon>
        <taxon>Dikarya</taxon>
        <taxon>Basidiomycota</taxon>
        <taxon>Agaricomycotina</taxon>
        <taxon>Agaricomycetes</taxon>
        <taxon>Polyporales</taxon>
        <taxon>Cerrenaceae</taxon>
        <taxon>Cerrena</taxon>
    </lineage>
</organism>
<evidence type="ECO:0000313" key="2">
    <source>
        <dbReference type="Proteomes" id="UP001385951"/>
    </source>
</evidence>
<dbReference type="InterPro" id="IPR036249">
    <property type="entry name" value="Thioredoxin-like_sf"/>
</dbReference>
<keyword evidence="2" id="KW-1185">Reference proteome</keyword>
<gene>
    <name evidence="1" type="ORF">QCA50_004893</name>
</gene>
<dbReference type="PANTHER" id="PTHR31902">
    <property type="entry name" value="ACTIN PATCHES DISTAL PROTEIN 1"/>
    <property type="match status" value="1"/>
</dbReference>
<dbReference type="EMBL" id="JASBNA010000005">
    <property type="protein sequence ID" value="KAK7691494.1"/>
    <property type="molecule type" value="Genomic_DNA"/>
</dbReference>
<dbReference type="SUPFAM" id="SSF52833">
    <property type="entry name" value="Thioredoxin-like"/>
    <property type="match status" value="1"/>
</dbReference>
<sequence>MKTKVSLRQFLRPFSTTVSPKSEALSGTVPYHEAAVFLHTRFSPLTYPKKVPSKLQRTLQLYATQWSGVVYQSWSPEQRVHDQFVNSEKAEWDDERGEVYAATAFSRFRGKLEVPEISLQNLDEVNELLKSHASPLNSHDSSINGPVHLYVCTHAERDCRCGQTGTQVFEALRDEVKKRDLAQKVKIAGTGHVGGHKYAANVLVYPEGEWLGYVRPENAPEVLDAVLARHASTTHLNVPLCPGLWRGRMGLDKEEQLALIDSFNPLHTQ</sequence>
<reference evidence="1 2" key="1">
    <citation type="submission" date="2022-09" db="EMBL/GenBank/DDBJ databases">
        <authorList>
            <person name="Palmer J.M."/>
        </authorList>
    </citation>
    <scope>NUCLEOTIDE SEQUENCE [LARGE SCALE GENOMIC DNA]</scope>
    <source>
        <strain evidence="1 2">DSM 7382</strain>
    </source>
</reference>
<dbReference type="CDD" id="cd03062">
    <property type="entry name" value="TRX_Fd_Sucrase"/>
    <property type="match status" value="1"/>
</dbReference>
<proteinExistence type="predicted"/>